<feature type="region of interest" description="Disordered" evidence="3">
    <location>
        <begin position="45"/>
        <end position="79"/>
    </location>
</feature>
<dbReference type="Pfam" id="PF13561">
    <property type="entry name" value="adh_short_C2"/>
    <property type="match status" value="1"/>
</dbReference>
<comment type="caution">
    <text evidence="4">The sequence shown here is derived from an EMBL/GenBank/DDBJ whole genome shotgun (WGS) entry which is preliminary data.</text>
</comment>
<dbReference type="EMBL" id="BAAABY010000029">
    <property type="protein sequence ID" value="GAA0471550.1"/>
    <property type="molecule type" value="Genomic_DNA"/>
</dbReference>
<protein>
    <submittedName>
        <fullName evidence="4">SDR family oxidoreductase</fullName>
    </submittedName>
</protein>
<dbReference type="RefSeq" id="WP_346096340.1">
    <property type="nucleotide sequence ID" value="NZ_BAAABY010000029.1"/>
</dbReference>
<evidence type="ECO:0000313" key="4">
    <source>
        <dbReference type="EMBL" id="GAA0471550.1"/>
    </source>
</evidence>
<comment type="similarity">
    <text evidence="1">Belongs to the short-chain dehydrogenases/reductases (SDR) family.</text>
</comment>
<accession>A0ABP3K4R3</accession>
<reference evidence="5" key="1">
    <citation type="journal article" date="2019" name="Int. J. Syst. Evol. Microbiol.">
        <title>The Global Catalogue of Microorganisms (GCM) 10K type strain sequencing project: providing services to taxonomists for standard genome sequencing and annotation.</title>
        <authorList>
            <consortium name="The Broad Institute Genomics Platform"/>
            <consortium name="The Broad Institute Genome Sequencing Center for Infectious Disease"/>
            <person name="Wu L."/>
            <person name="Ma J."/>
        </authorList>
    </citation>
    <scope>NUCLEOTIDE SEQUENCE [LARGE SCALE GENOMIC DNA]</scope>
    <source>
        <strain evidence="5">JCM 4805</strain>
    </source>
</reference>
<evidence type="ECO:0000256" key="2">
    <source>
        <dbReference type="ARBA" id="ARBA00023002"/>
    </source>
</evidence>
<feature type="region of interest" description="Disordered" evidence="3">
    <location>
        <begin position="1"/>
        <end position="20"/>
    </location>
</feature>
<dbReference type="SUPFAM" id="SSF51735">
    <property type="entry name" value="NAD(P)-binding Rossmann-fold domains"/>
    <property type="match status" value="1"/>
</dbReference>
<dbReference type="InterPro" id="IPR036291">
    <property type="entry name" value="NAD(P)-bd_dom_sf"/>
</dbReference>
<organism evidence="4 5">
    <name type="scientific">Streptomyces olivaceiscleroticus</name>
    <dbReference type="NCBI Taxonomy" id="68245"/>
    <lineage>
        <taxon>Bacteria</taxon>
        <taxon>Bacillati</taxon>
        <taxon>Actinomycetota</taxon>
        <taxon>Actinomycetes</taxon>
        <taxon>Kitasatosporales</taxon>
        <taxon>Streptomycetaceae</taxon>
        <taxon>Streptomyces</taxon>
    </lineage>
</organism>
<dbReference type="Pfam" id="PF00106">
    <property type="entry name" value="adh_short"/>
    <property type="match status" value="1"/>
</dbReference>
<gene>
    <name evidence="4" type="ORF">GCM10010361_39590</name>
</gene>
<evidence type="ECO:0000256" key="1">
    <source>
        <dbReference type="ARBA" id="ARBA00006484"/>
    </source>
</evidence>
<dbReference type="InterPro" id="IPR002347">
    <property type="entry name" value="SDR_fam"/>
</dbReference>
<keyword evidence="5" id="KW-1185">Reference proteome</keyword>
<evidence type="ECO:0000256" key="3">
    <source>
        <dbReference type="SAM" id="MobiDB-lite"/>
    </source>
</evidence>
<keyword evidence="2" id="KW-0560">Oxidoreductase</keyword>
<dbReference type="PRINTS" id="PR00081">
    <property type="entry name" value="GDHRDH"/>
</dbReference>
<dbReference type="PANTHER" id="PTHR24321:SF8">
    <property type="entry name" value="ESTRADIOL 17-BETA-DEHYDROGENASE 8-RELATED"/>
    <property type="match status" value="1"/>
</dbReference>
<feature type="compositionally biased region" description="Low complexity" evidence="3">
    <location>
        <begin position="56"/>
        <end position="65"/>
    </location>
</feature>
<dbReference type="Proteomes" id="UP001500909">
    <property type="component" value="Unassembled WGS sequence"/>
</dbReference>
<dbReference type="Gene3D" id="3.40.50.720">
    <property type="entry name" value="NAD(P)-binding Rossmann-like Domain"/>
    <property type="match status" value="1"/>
</dbReference>
<evidence type="ECO:0000313" key="5">
    <source>
        <dbReference type="Proteomes" id="UP001500909"/>
    </source>
</evidence>
<proteinExistence type="inferred from homology"/>
<name>A0ABP3K4R3_9ACTN</name>
<sequence>MPPSPSPSPRTSDNDSAARTYLVTGAASGIGKATADRLRAAGHTVIGADRTADPAGDGNPNGNGDSDSDSDGHGNGDGVAIAADLATESGRAELVDRARELSGGRLDAVIACAGLAHFVPDTVRVNYFGAIATLEGLRPLLAAGTAPRAVVVASVAAVHPSDPAIIEAAGAGDEEAAATAAQNALDRGEGHLIYSSSKAALARWVRRAAVTDDWAGAGIPLNAIGPGTVLTPMTEGLLADPDLRKVVDTSVPMPLNGHARAEQIAPLLTWLTSPENTHVTGQLLFVDGGAEALLRPAP</sequence>
<dbReference type="PANTHER" id="PTHR24321">
    <property type="entry name" value="DEHYDROGENASES, SHORT CHAIN"/>
    <property type="match status" value="1"/>
</dbReference>